<feature type="signal peptide" evidence="1">
    <location>
        <begin position="1"/>
        <end position="20"/>
    </location>
</feature>
<sequence length="499" mass="55154">MNIAAISAVLMGTAVHAVSAAQVLADFKLTNAHTYTQDTWKADMQAAKDSGIDGFALVAVPPNCQSQDLNWQLDRIEDAFAVAAQQEFLLAPAFDMSYNTHSANCPTGKAWNVTFMAQMIANAYSKPAGLRWTDNKTLVLTHEGDAYGDGYFGQLKALLTNSPAVIAPSFSSLENAVAANKSSSDQQAADVISQFTNIDGYFNGKWCRRLDSGHALPHDTRADNVSYVDAAFQQALKKAGRPGPFVMGVAPWQFQDLTSDTAAVEYGDYAWFHRWNDVFNMQPDLVNILTWNDYASSNYIRDVPQANSSSPGSVDLGEQGNYVYGMNHTAWRTVASYYINAYKNHNMPWIVHNDLVYWYRTHAKNATCSGGMGPGGAGIKNWDLVEDALFVWVSVRAMLDFEVFWGTTGEQNSRRKGTPVLSFSSNNTAPVVYKLPFPTDFPASTDDKIYPQVVASRYDRIGYAKYDNVPVTAECAWENFNAVVEEMPPDFDDVLKAQH</sequence>
<protein>
    <submittedName>
        <fullName evidence="2">Glycoside hydrolase</fullName>
    </submittedName>
</protein>
<gene>
    <name evidence="2" type="ORF">IWX46DRAFT_672878</name>
</gene>
<dbReference type="Pfam" id="PF03659">
    <property type="entry name" value="Glyco_hydro_71"/>
    <property type="match status" value="1"/>
</dbReference>
<dbReference type="CDD" id="cd11577">
    <property type="entry name" value="GH71"/>
    <property type="match status" value="1"/>
</dbReference>
<comment type="caution">
    <text evidence="2">The sequence shown here is derived from an EMBL/GenBank/DDBJ whole genome shotgun (WGS) entry which is preliminary data.</text>
</comment>
<dbReference type="Gene3D" id="3.20.20.80">
    <property type="entry name" value="Glycosidases"/>
    <property type="match status" value="1"/>
</dbReference>
<reference evidence="2 3" key="1">
    <citation type="submission" date="2024-04" db="EMBL/GenBank/DDBJ databases">
        <title>Phyllosticta paracitricarpa is synonymous to the EU quarantine fungus P. citricarpa based on phylogenomic analyses.</title>
        <authorList>
            <consortium name="Lawrence Berkeley National Laboratory"/>
            <person name="Van Ingen-Buijs V.A."/>
            <person name="Van Westerhoven A.C."/>
            <person name="Haridas S."/>
            <person name="Skiadas P."/>
            <person name="Martin F."/>
            <person name="Groenewald J.Z."/>
            <person name="Crous P.W."/>
            <person name="Seidl M.F."/>
        </authorList>
    </citation>
    <scope>NUCLEOTIDE SEQUENCE [LARGE SCALE GENOMIC DNA]</scope>
    <source>
        <strain evidence="2 3">CBS 122670</strain>
    </source>
</reference>
<name>A0ABR1MJE7_9PEZI</name>
<organism evidence="2 3">
    <name type="scientific">Phyllosticta citricarpa</name>
    <dbReference type="NCBI Taxonomy" id="55181"/>
    <lineage>
        <taxon>Eukaryota</taxon>
        <taxon>Fungi</taxon>
        <taxon>Dikarya</taxon>
        <taxon>Ascomycota</taxon>
        <taxon>Pezizomycotina</taxon>
        <taxon>Dothideomycetes</taxon>
        <taxon>Dothideomycetes incertae sedis</taxon>
        <taxon>Botryosphaeriales</taxon>
        <taxon>Phyllostictaceae</taxon>
        <taxon>Phyllosticta</taxon>
    </lineage>
</organism>
<dbReference type="EMBL" id="JBBPDW010000007">
    <property type="protein sequence ID" value="KAK7550903.1"/>
    <property type="molecule type" value="Genomic_DNA"/>
</dbReference>
<keyword evidence="2" id="KW-0378">Hydrolase</keyword>
<keyword evidence="1" id="KW-0732">Signal</keyword>
<evidence type="ECO:0000313" key="2">
    <source>
        <dbReference type="EMBL" id="KAK7550903.1"/>
    </source>
</evidence>
<dbReference type="InterPro" id="IPR005197">
    <property type="entry name" value="Glyco_hydro_71"/>
</dbReference>
<dbReference type="GO" id="GO:0016787">
    <property type="term" value="F:hydrolase activity"/>
    <property type="evidence" value="ECO:0007669"/>
    <property type="project" value="UniProtKB-KW"/>
</dbReference>
<proteinExistence type="predicted"/>
<accession>A0ABR1MJE7</accession>
<keyword evidence="3" id="KW-1185">Reference proteome</keyword>
<evidence type="ECO:0000313" key="3">
    <source>
        <dbReference type="Proteomes" id="UP001365128"/>
    </source>
</evidence>
<dbReference type="Proteomes" id="UP001365128">
    <property type="component" value="Unassembled WGS sequence"/>
</dbReference>
<evidence type="ECO:0000256" key="1">
    <source>
        <dbReference type="SAM" id="SignalP"/>
    </source>
</evidence>
<feature type="chain" id="PRO_5047012105" evidence="1">
    <location>
        <begin position="21"/>
        <end position="499"/>
    </location>
</feature>